<keyword evidence="14" id="KW-0175">Coiled coil</keyword>
<dbReference type="HAMAP" id="MF_01398">
    <property type="entry name" value="ATP_synth_b_bprime"/>
    <property type="match status" value="1"/>
</dbReference>
<keyword evidence="12" id="KW-0066">ATP synthesis</keyword>
<dbReference type="CDD" id="cd06503">
    <property type="entry name" value="ATP-synt_Fo_b"/>
    <property type="match status" value="1"/>
</dbReference>
<evidence type="ECO:0000256" key="1">
    <source>
        <dbReference type="ARBA" id="ARBA00004167"/>
    </source>
</evidence>
<evidence type="ECO:0000256" key="9">
    <source>
        <dbReference type="ARBA" id="ARBA00022989"/>
    </source>
</evidence>
<evidence type="ECO:0000256" key="4">
    <source>
        <dbReference type="ARBA" id="ARBA00022448"/>
    </source>
</evidence>
<dbReference type="PANTHER" id="PTHR33445">
    <property type="entry name" value="ATP SYNTHASE SUBUNIT B', CHLOROPLASTIC"/>
    <property type="match status" value="1"/>
</dbReference>
<reference evidence="16" key="1">
    <citation type="submission" date="2018-05" db="EMBL/GenBank/DDBJ databases">
        <authorList>
            <person name="Lanie J.A."/>
            <person name="Ng W.-L."/>
            <person name="Kazmierczak K.M."/>
            <person name="Andrzejewski T.M."/>
            <person name="Davidsen T.M."/>
            <person name="Wayne K.J."/>
            <person name="Tettelin H."/>
            <person name="Glass J.I."/>
            <person name="Rusch D."/>
            <person name="Podicherti R."/>
            <person name="Tsui H.-C.T."/>
            <person name="Winkler M.E."/>
        </authorList>
    </citation>
    <scope>NUCLEOTIDE SEQUENCE</scope>
</reference>
<evidence type="ECO:0000256" key="14">
    <source>
        <dbReference type="SAM" id="Coils"/>
    </source>
</evidence>
<evidence type="ECO:0000256" key="13">
    <source>
        <dbReference type="ARBA" id="ARBA00025198"/>
    </source>
</evidence>
<keyword evidence="9 15" id="KW-1133">Transmembrane helix</keyword>
<evidence type="ECO:0000313" key="16">
    <source>
        <dbReference type="EMBL" id="SVA09681.1"/>
    </source>
</evidence>
<protein>
    <recommendedName>
        <fullName evidence="17">ATP synthase F0 subunit B</fullName>
    </recommendedName>
</protein>
<dbReference type="SUPFAM" id="SSF81573">
    <property type="entry name" value="F1F0 ATP synthase subunit B, membrane domain"/>
    <property type="match status" value="1"/>
</dbReference>
<evidence type="ECO:0000256" key="10">
    <source>
        <dbReference type="ARBA" id="ARBA00023065"/>
    </source>
</evidence>
<evidence type="ECO:0000256" key="11">
    <source>
        <dbReference type="ARBA" id="ARBA00023136"/>
    </source>
</evidence>
<comment type="function">
    <text evidence="13">F(1)F(0) ATP synthase produces ATP from ADP in the presence of a proton or sodium gradient. F-type ATPases consist of two structural domains, F(1) containing the extramembraneous catalytic core and F(0) containing the membrane proton channel, linked together by a central stalk and a peripheral stalk. During catalysis, ATP synthesis in the catalytic domain of F(1) is coupled via a rotary mechanism of the central stalk subunits to proton translocation.</text>
</comment>
<dbReference type="InterPro" id="IPR050059">
    <property type="entry name" value="ATP_synthase_B_chain"/>
</dbReference>
<keyword evidence="10" id="KW-0406">Ion transport</keyword>
<keyword evidence="7 15" id="KW-0812">Transmembrane</keyword>
<dbReference type="InterPro" id="IPR002146">
    <property type="entry name" value="ATP_synth_b/b'su_bac/chlpt"/>
</dbReference>
<evidence type="ECO:0000256" key="5">
    <source>
        <dbReference type="ARBA" id="ARBA00022475"/>
    </source>
</evidence>
<dbReference type="Gene3D" id="1.20.5.620">
    <property type="entry name" value="F1F0 ATP synthase subunit B, membrane domain"/>
    <property type="match status" value="1"/>
</dbReference>
<organism evidence="16">
    <name type="scientific">marine metagenome</name>
    <dbReference type="NCBI Taxonomy" id="408172"/>
    <lineage>
        <taxon>unclassified sequences</taxon>
        <taxon>metagenomes</taxon>
        <taxon>ecological metagenomes</taxon>
    </lineage>
</organism>
<dbReference type="AlphaFoldDB" id="A0A381T288"/>
<keyword evidence="4" id="KW-0813">Transport</keyword>
<feature type="coiled-coil region" evidence="14">
    <location>
        <begin position="32"/>
        <end position="80"/>
    </location>
</feature>
<dbReference type="InterPro" id="IPR028987">
    <property type="entry name" value="ATP_synth_B-like_membr_sf"/>
</dbReference>
<evidence type="ECO:0000256" key="2">
    <source>
        <dbReference type="ARBA" id="ARBA00004308"/>
    </source>
</evidence>
<keyword evidence="6" id="KW-0138">CF(0)</keyword>
<dbReference type="GO" id="GO:0012505">
    <property type="term" value="C:endomembrane system"/>
    <property type="evidence" value="ECO:0007669"/>
    <property type="project" value="UniProtKB-SubCell"/>
</dbReference>
<evidence type="ECO:0000256" key="6">
    <source>
        <dbReference type="ARBA" id="ARBA00022547"/>
    </source>
</evidence>
<feature type="transmembrane region" description="Helical" evidence="15">
    <location>
        <begin position="6"/>
        <end position="28"/>
    </location>
</feature>
<proteinExistence type="inferred from homology"/>
<evidence type="ECO:0000256" key="3">
    <source>
        <dbReference type="ARBA" id="ARBA00005513"/>
    </source>
</evidence>
<dbReference type="NCBIfam" id="TIGR01144">
    <property type="entry name" value="ATP_synt_b"/>
    <property type="match status" value="1"/>
</dbReference>
<dbReference type="InterPro" id="IPR005864">
    <property type="entry name" value="ATP_synth_F0_bsu_bac"/>
</dbReference>
<dbReference type="PANTHER" id="PTHR33445:SF1">
    <property type="entry name" value="ATP SYNTHASE SUBUNIT B"/>
    <property type="match status" value="1"/>
</dbReference>
<name>A0A381T288_9ZZZZ</name>
<keyword evidence="8" id="KW-0375">Hydrogen ion transport</keyword>
<sequence length="166" mass="18483">MLDVSPGLSLWTTLIFLGLLAILWKFAWGPILKAVQDREDGIQSTLDQASNERGEAAKLLAEHREQMADARRQAQQMIAEGKEAGDRVRQDIEEKARAEGDAMIERARESIEREKDAALQELRKESVDLALAAAAKLVHESLDEKKDRELVMGFIEELSGGSEIEA</sequence>
<dbReference type="Pfam" id="PF00430">
    <property type="entry name" value="ATP-synt_B"/>
    <property type="match status" value="1"/>
</dbReference>
<gene>
    <name evidence="16" type="ORF">METZ01_LOCUS62535</name>
</gene>
<comment type="similarity">
    <text evidence="3">Belongs to the ATPase B chain family.</text>
</comment>
<dbReference type="GO" id="GO:0045259">
    <property type="term" value="C:proton-transporting ATP synthase complex"/>
    <property type="evidence" value="ECO:0007669"/>
    <property type="project" value="UniProtKB-KW"/>
</dbReference>
<dbReference type="GO" id="GO:0015986">
    <property type="term" value="P:proton motive force-driven ATP synthesis"/>
    <property type="evidence" value="ECO:0007669"/>
    <property type="project" value="InterPro"/>
</dbReference>
<accession>A0A381T288</accession>
<evidence type="ECO:0000256" key="12">
    <source>
        <dbReference type="ARBA" id="ARBA00023310"/>
    </source>
</evidence>
<dbReference type="GO" id="GO:0046961">
    <property type="term" value="F:proton-transporting ATPase activity, rotational mechanism"/>
    <property type="evidence" value="ECO:0007669"/>
    <property type="project" value="TreeGrafter"/>
</dbReference>
<evidence type="ECO:0000256" key="15">
    <source>
        <dbReference type="SAM" id="Phobius"/>
    </source>
</evidence>
<evidence type="ECO:0000256" key="8">
    <source>
        <dbReference type="ARBA" id="ARBA00022781"/>
    </source>
</evidence>
<comment type="subcellular location">
    <subcellularLocation>
        <location evidence="2">Endomembrane system</location>
    </subcellularLocation>
    <subcellularLocation>
        <location evidence="1">Membrane</location>
        <topology evidence="1">Single-pass membrane protein</topology>
    </subcellularLocation>
</comment>
<evidence type="ECO:0008006" key="17">
    <source>
        <dbReference type="Google" id="ProtNLM"/>
    </source>
</evidence>
<keyword evidence="5" id="KW-1003">Cell membrane</keyword>
<evidence type="ECO:0000256" key="7">
    <source>
        <dbReference type="ARBA" id="ARBA00022692"/>
    </source>
</evidence>
<dbReference type="EMBL" id="UINC01003840">
    <property type="protein sequence ID" value="SVA09681.1"/>
    <property type="molecule type" value="Genomic_DNA"/>
</dbReference>
<keyword evidence="11 15" id="KW-0472">Membrane</keyword>